<dbReference type="Pfam" id="PF00339">
    <property type="entry name" value="Arrestin_N"/>
    <property type="match status" value="1"/>
</dbReference>
<proteinExistence type="predicted"/>
<reference evidence="2 3" key="1">
    <citation type="journal article" date="2016" name="Mol. Biol. Evol.">
        <title>Genome-Wide Survey of Gut Fungi (Harpellales) Reveals the First Horizontally Transferred Ubiquitin Gene from a Mosquito Host.</title>
        <authorList>
            <person name="Wang Y."/>
            <person name="White M.M."/>
            <person name="Kvist S."/>
            <person name="Moncalvo J.M."/>
        </authorList>
    </citation>
    <scope>NUCLEOTIDE SEQUENCE [LARGE SCALE GENOMIC DNA]</scope>
    <source>
        <strain evidence="2 3">ALG-7-W6</strain>
    </source>
</reference>
<keyword evidence="3" id="KW-1185">Reference proteome</keyword>
<dbReference type="InterPro" id="IPR011021">
    <property type="entry name" value="Arrestin-like_N"/>
</dbReference>
<organism evidence="2 3">
    <name type="scientific">Smittium mucronatum</name>
    <dbReference type="NCBI Taxonomy" id="133383"/>
    <lineage>
        <taxon>Eukaryota</taxon>
        <taxon>Fungi</taxon>
        <taxon>Fungi incertae sedis</taxon>
        <taxon>Zoopagomycota</taxon>
        <taxon>Kickxellomycotina</taxon>
        <taxon>Harpellomycetes</taxon>
        <taxon>Harpellales</taxon>
        <taxon>Legeriomycetaceae</taxon>
        <taxon>Smittium</taxon>
    </lineage>
</organism>
<protein>
    <recommendedName>
        <fullName evidence="1">Arrestin-like N-terminal domain-containing protein</fullName>
    </recommendedName>
</protein>
<dbReference type="STRING" id="133383.A0A1R0GTX0"/>
<evidence type="ECO:0000313" key="3">
    <source>
        <dbReference type="Proteomes" id="UP000187455"/>
    </source>
</evidence>
<dbReference type="OrthoDB" id="2333384at2759"/>
<dbReference type="Gene3D" id="2.60.40.640">
    <property type="match status" value="1"/>
</dbReference>
<dbReference type="Proteomes" id="UP000187455">
    <property type="component" value="Unassembled WGS sequence"/>
</dbReference>
<dbReference type="EMBL" id="LSSL01003563">
    <property type="protein sequence ID" value="OLY80344.1"/>
    <property type="molecule type" value="Genomic_DNA"/>
</dbReference>
<accession>A0A1R0GTX0</accession>
<feature type="non-terminal residue" evidence="2">
    <location>
        <position position="128"/>
    </location>
</feature>
<evidence type="ECO:0000259" key="1">
    <source>
        <dbReference type="Pfam" id="PF00339"/>
    </source>
</evidence>
<dbReference type="InterPro" id="IPR014752">
    <property type="entry name" value="Arrestin-like_C"/>
</dbReference>
<comment type="caution">
    <text evidence="2">The sequence shown here is derived from an EMBL/GenBank/DDBJ whole genome shotgun (WGS) entry which is preliminary data.</text>
</comment>
<dbReference type="AlphaFoldDB" id="A0A1R0GTX0"/>
<name>A0A1R0GTX0_9FUNG</name>
<sequence>MLAGGKLDIVIQNPTLLFHGSEETTGAKLIYGKVLVNLKSDKKVKGINISIYGGKVLNLPGGARKDPLGFNVEDAMEPKNLFLKNSESIFLSDSKAGTPFAPGSYEFPFMIKVPGDLPATVSTDILKI</sequence>
<gene>
    <name evidence="2" type="ORF">AYI68_g5562</name>
</gene>
<feature type="domain" description="Arrestin-like N-terminal" evidence="1">
    <location>
        <begin position="28"/>
        <end position="124"/>
    </location>
</feature>
<evidence type="ECO:0000313" key="2">
    <source>
        <dbReference type="EMBL" id="OLY80344.1"/>
    </source>
</evidence>